<dbReference type="FunFam" id="2.40.10.10:FF:000054">
    <property type="entry name" value="Complement C1r subcomponent"/>
    <property type="match status" value="1"/>
</dbReference>
<dbReference type="AlphaFoldDB" id="A0A6P8ZTM4"/>
<comment type="subcellular location">
    <subcellularLocation>
        <location evidence="1">Secreted</location>
    </subcellularLocation>
</comment>
<evidence type="ECO:0000256" key="7">
    <source>
        <dbReference type="SAM" id="SignalP"/>
    </source>
</evidence>
<evidence type="ECO:0000313" key="10">
    <source>
        <dbReference type="Proteomes" id="UP000515158"/>
    </source>
</evidence>
<evidence type="ECO:0000256" key="1">
    <source>
        <dbReference type="ARBA" id="ARBA00004613"/>
    </source>
</evidence>
<reference evidence="11" key="1">
    <citation type="submission" date="2025-08" db="UniProtKB">
        <authorList>
            <consortium name="RefSeq"/>
        </authorList>
    </citation>
    <scope>IDENTIFICATION</scope>
    <source>
        <tissue evidence="11">Total insect</tissue>
    </source>
</reference>
<accession>A0A6P8ZTM4</accession>
<dbReference type="PROSITE" id="PS00134">
    <property type="entry name" value="TRYPSIN_HIS"/>
    <property type="match status" value="1"/>
</dbReference>
<dbReference type="CDD" id="cd00033">
    <property type="entry name" value="CCP"/>
    <property type="match status" value="3"/>
</dbReference>
<keyword evidence="5" id="KW-0325">Glycoprotein</keyword>
<evidence type="ECO:0000256" key="4">
    <source>
        <dbReference type="ARBA" id="ARBA00023157"/>
    </source>
</evidence>
<dbReference type="CDD" id="cd00190">
    <property type="entry name" value="Tryp_SPc"/>
    <property type="match status" value="1"/>
</dbReference>
<proteinExistence type="predicted"/>
<dbReference type="GeneID" id="117649633"/>
<dbReference type="Pfam" id="PF00089">
    <property type="entry name" value="Trypsin"/>
    <property type="match status" value="1"/>
</dbReference>
<sequence length="1239" mass="134782">MLFIVPVLYFFVPQALASCPPLQSETVRVVCWLGERAVDCMKDPVPPGTLARFFCMPGHQLSLPNMPPARFQSRCGSDSAWSMQPFSCQPVTCPPLQLRTVVADCTLAGQPVPCKEQPVSPGTVATFKCKPGHKIKFGYSRDPNFQSQCGTDGLWSEGPFRCEPESSASAATPAPVTCPPLESKTVLAECRFQGRPFDCTARSVPAGTTARFRCKPLHQFLFGYLPASSFESQCGADGQWTVQPFRCEPICGQPTGKGISFIRDGNVTASAADFPWHVVIYDLTKDLQQICGGTLISPKYLVSAAHCFHDGKKMSPEAIYRAGFGKIKRNVSEQEPNEQYRELEKIYIKDYGGSKELYSNDISLVELRDEVDITSTTMPVCVDWGLELPNLRHGELGAVVGFGDTAERAHDSLRFALLPFIKSAECKRHVTDSLAVYNKLPDKFCIGFVNRTTVAKGDSGGGIAFPNEERAWYLRGVVSLGSSQETTYSFFTNLTTFVPWMSGLIQLGESDAPSRGTLQEPRKAINVSAVVRGFFPSDVLAASGLFYNILLLELKQPVHLMPVCLDWTGGALLKKERLGTALSDYETDNSTVWTRLPILNTTSCKQLSSAQPGSHHVCTVQEGPKQLRAHNSLYVFAGSTWFLRGVGSDSVSTPDGTVTAYTDMSDPGVRQWLSKTSDMIGKPTCGNVNLCEPLSAGLSLRGHMPWTVAVVVGSGSGSRTESGMLIQPNAVLTDSAAVVNLSGWNGDGIVPTVSTDSITVLWTAADGSVKRSQVVRVLVRESAEVGKDGRPLLDVALLELRPDQAVLATPICLDLNGNVLQPLATGQLGLVEAWSSWGPTNHSLVSVPFMGPAECSTQLRQSSNRSRESNEFCTSATPGVLDPTAVLGGGFLVSSGSQWYLQGLYTGFARLRHRTVGLASDFRDDALKGWMREELRKIKPVNLKSPDDSGPKNCVGGRPTATECGLFNSKDELQDENDFLYKASRNRMEWNVQVHVYRNNPVWEVRGGVLIRTSMVVTSALNMFSRKSNESSGPGEAIRTSNVLVKYITADGRGPFSVEVRRIHLKERCPGCGPRAEAPPELHYDVALLELSSPVTLMPVCVPKPGWVTAPLNSLTEGLVEVWDDAYSSQRTLVPTLFRTLGACRIAPPVDFLNAEFCTEPTSGATRKTPSVGAAFSVLATGGAGGWFLRGIQGTPWNSTKGGTVPVFYNVDEPGLREWLNEKMQLRTTDGSIGRMFRH</sequence>
<organism evidence="11">
    <name type="scientific">Thrips palmi</name>
    <name type="common">Melon thrips</name>
    <dbReference type="NCBI Taxonomy" id="161013"/>
    <lineage>
        <taxon>Eukaryota</taxon>
        <taxon>Metazoa</taxon>
        <taxon>Ecdysozoa</taxon>
        <taxon>Arthropoda</taxon>
        <taxon>Hexapoda</taxon>
        <taxon>Insecta</taxon>
        <taxon>Pterygota</taxon>
        <taxon>Neoptera</taxon>
        <taxon>Paraneoptera</taxon>
        <taxon>Thysanoptera</taxon>
        <taxon>Terebrantia</taxon>
        <taxon>Thripoidea</taxon>
        <taxon>Thripidae</taxon>
        <taxon>Thrips</taxon>
    </lineage>
</organism>
<dbReference type="PROSITE" id="PS50923">
    <property type="entry name" value="SUSHI"/>
    <property type="match status" value="3"/>
</dbReference>
<dbReference type="PRINTS" id="PR00722">
    <property type="entry name" value="CHYMOTRYPSIN"/>
</dbReference>
<keyword evidence="2" id="KW-0964">Secreted</keyword>
<dbReference type="PANTHER" id="PTHR24253">
    <property type="entry name" value="TRANSMEMBRANE PROTEASE SERINE"/>
    <property type="match status" value="1"/>
</dbReference>
<keyword evidence="4" id="KW-1015">Disulfide bond</keyword>
<dbReference type="GO" id="GO:0005576">
    <property type="term" value="C:extracellular region"/>
    <property type="evidence" value="ECO:0007669"/>
    <property type="project" value="UniProtKB-SubCell"/>
</dbReference>
<evidence type="ECO:0000259" key="9">
    <source>
        <dbReference type="PROSITE" id="PS50923"/>
    </source>
</evidence>
<keyword evidence="3 7" id="KW-0732">Signal</keyword>
<keyword evidence="6" id="KW-0768">Sushi</keyword>
<dbReference type="InterPro" id="IPR018114">
    <property type="entry name" value="TRYPSIN_HIS"/>
</dbReference>
<dbReference type="SMART" id="SM00020">
    <property type="entry name" value="Tryp_SPc"/>
    <property type="match status" value="1"/>
</dbReference>
<dbReference type="GO" id="GO:0004252">
    <property type="term" value="F:serine-type endopeptidase activity"/>
    <property type="evidence" value="ECO:0007669"/>
    <property type="project" value="InterPro"/>
</dbReference>
<dbReference type="Proteomes" id="UP000515158">
    <property type="component" value="Unplaced"/>
</dbReference>
<dbReference type="Gene3D" id="2.10.70.10">
    <property type="entry name" value="Complement Module, domain 1"/>
    <property type="match status" value="3"/>
</dbReference>
<name>A0A6P8ZTM4_THRPL</name>
<dbReference type="SUPFAM" id="SSF50494">
    <property type="entry name" value="Trypsin-like serine proteases"/>
    <property type="match status" value="4"/>
</dbReference>
<dbReference type="KEGG" id="tpal:117649633"/>
<feature type="domain" description="Sushi" evidence="9">
    <location>
        <begin position="176"/>
        <end position="249"/>
    </location>
</feature>
<evidence type="ECO:0000313" key="11">
    <source>
        <dbReference type="RefSeq" id="XP_034248430.1"/>
    </source>
</evidence>
<dbReference type="InterPro" id="IPR000436">
    <property type="entry name" value="Sushi_SCR_CCP_dom"/>
</dbReference>
<feature type="domain" description="Sushi" evidence="9">
    <location>
        <begin position="17"/>
        <end position="90"/>
    </location>
</feature>
<protein>
    <submittedName>
        <fullName evidence="11">Uncharacterized protein LOC117649633</fullName>
    </submittedName>
</protein>
<keyword evidence="10" id="KW-1185">Reference proteome</keyword>
<feature type="domain" description="Peptidase S1" evidence="8">
    <location>
        <begin position="262"/>
        <end position="506"/>
    </location>
</feature>
<dbReference type="RefSeq" id="XP_034248430.1">
    <property type="nucleotide sequence ID" value="XM_034392539.1"/>
</dbReference>
<evidence type="ECO:0000256" key="5">
    <source>
        <dbReference type="ARBA" id="ARBA00023180"/>
    </source>
</evidence>
<feature type="signal peptide" evidence="7">
    <location>
        <begin position="1"/>
        <end position="17"/>
    </location>
</feature>
<dbReference type="SUPFAM" id="SSF57535">
    <property type="entry name" value="Complement control module/SCR domain"/>
    <property type="match status" value="2"/>
</dbReference>
<gene>
    <name evidence="11" type="primary">LOC117649633</name>
</gene>
<evidence type="ECO:0000256" key="3">
    <source>
        <dbReference type="ARBA" id="ARBA00022729"/>
    </source>
</evidence>
<feature type="domain" description="Sushi" evidence="9">
    <location>
        <begin position="91"/>
        <end position="164"/>
    </location>
</feature>
<evidence type="ECO:0000256" key="2">
    <source>
        <dbReference type="ARBA" id="ARBA00022525"/>
    </source>
</evidence>
<dbReference type="InterPro" id="IPR001254">
    <property type="entry name" value="Trypsin_dom"/>
</dbReference>
<evidence type="ECO:0000259" key="8">
    <source>
        <dbReference type="PROSITE" id="PS50240"/>
    </source>
</evidence>
<feature type="domain" description="Peptidase S1" evidence="8">
    <location>
        <begin position="694"/>
        <end position="936"/>
    </location>
</feature>
<dbReference type="PROSITE" id="PS50240">
    <property type="entry name" value="TRYPSIN_DOM"/>
    <property type="match status" value="2"/>
</dbReference>
<dbReference type="InterPro" id="IPR009003">
    <property type="entry name" value="Peptidase_S1_PA"/>
</dbReference>
<dbReference type="PANTHER" id="PTHR24253:SF153">
    <property type="entry name" value="SERINE PROTEASE HEPSIN"/>
    <property type="match status" value="1"/>
</dbReference>
<dbReference type="InterPro" id="IPR043504">
    <property type="entry name" value="Peptidase_S1_PA_chymotrypsin"/>
</dbReference>
<evidence type="ECO:0000256" key="6">
    <source>
        <dbReference type="PROSITE-ProRule" id="PRU00302"/>
    </source>
</evidence>
<dbReference type="OrthoDB" id="8237088at2759"/>
<dbReference type="InParanoid" id="A0A6P8ZTM4"/>
<dbReference type="InterPro" id="IPR001314">
    <property type="entry name" value="Peptidase_S1A"/>
</dbReference>
<dbReference type="Gene3D" id="2.40.10.10">
    <property type="entry name" value="Trypsin-like serine proteases"/>
    <property type="match status" value="5"/>
</dbReference>
<dbReference type="InterPro" id="IPR035976">
    <property type="entry name" value="Sushi/SCR/CCP_sf"/>
</dbReference>
<dbReference type="GO" id="GO:0006508">
    <property type="term" value="P:proteolysis"/>
    <property type="evidence" value="ECO:0007669"/>
    <property type="project" value="InterPro"/>
</dbReference>
<feature type="chain" id="PRO_5027550570" evidence="7">
    <location>
        <begin position="18"/>
        <end position="1239"/>
    </location>
</feature>
<comment type="caution">
    <text evidence="6">Lacks conserved residue(s) required for the propagation of feature annotation.</text>
</comment>